<gene>
    <name evidence="1" type="ORF">FCV50_09895</name>
</gene>
<dbReference type="EMBL" id="SYUV01000029">
    <property type="protein sequence ID" value="TKF32267.1"/>
    <property type="molecule type" value="Genomic_DNA"/>
</dbReference>
<sequence>MAYSALAIHCTSLCCDILQARRFQKTSHQDIDWLYDEIYELIKQRTELWPDKFNHEHVFIDSVTRGVLKALHMCKDKPTNRDASWLLIAMQSRISFSLKQLH</sequence>
<evidence type="ECO:0000313" key="2">
    <source>
        <dbReference type="Proteomes" id="UP000307574"/>
    </source>
</evidence>
<organism evidence="1 2">
    <name type="scientific">Vibrio kanaloae</name>
    <dbReference type="NCBI Taxonomy" id="170673"/>
    <lineage>
        <taxon>Bacteria</taxon>
        <taxon>Pseudomonadati</taxon>
        <taxon>Pseudomonadota</taxon>
        <taxon>Gammaproteobacteria</taxon>
        <taxon>Vibrionales</taxon>
        <taxon>Vibrionaceae</taxon>
        <taxon>Vibrio</taxon>
    </lineage>
</organism>
<proteinExistence type="predicted"/>
<reference evidence="1 2" key="1">
    <citation type="submission" date="2019-04" db="EMBL/GenBank/DDBJ databases">
        <title>A reverse ecology approach based on a biological definition of microbial populations.</title>
        <authorList>
            <person name="Arevalo P."/>
            <person name="Vaninsberghe D."/>
            <person name="Elsherbini J."/>
            <person name="Gore J."/>
            <person name="Polz M."/>
        </authorList>
    </citation>
    <scope>NUCLEOTIDE SEQUENCE [LARGE SCALE GENOMIC DNA]</scope>
    <source>
        <strain evidence="1 2">10N.261.46.F4</strain>
    </source>
</reference>
<name>A0A4U1ZI46_9VIBR</name>
<comment type="caution">
    <text evidence="1">The sequence shown here is derived from an EMBL/GenBank/DDBJ whole genome shotgun (WGS) entry which is preliminary data.</text>
</comment>
<protein>
    <submittedName>
        <fullName evidence="1">Uncharacterized protein</fullName>
    </submittedName>
</protein>
<dbReference type="AlphaFoldDB" id="A0A4U1ZI46"/>
<dbReference type="Proteomes" id="UP000307574">
    <property type="component" value="Unassembled WGS sequence"/>
</dbReference>
<evidence type="ECO:0000313" key="1">
    <source>
        <dbReference type="EMBL" id="TKF32267.1"/>
    </source>
</evidence>
<accession>A0A4U1ZI46</accession>
<dbReference type="RefSeq" id="WP_136980191.1">
    <property type="nucleotide sequence ID" value="NZ_SYUV01000029.1"/>
</dbReference>